<dbReference type="Pfam" id="PF00005">
    <property type="entry name" value="ABC_tran"/>
    <property type="match status" value="1"/>
</dbReference>
<keyword evidence="8 9" id="KW-0472">Membrane</keyword>
<dbReference type="KEGG" id="ctc:CTC_01201"/>
<evidence type="ECO:0000256" key="3">
    <source>
        <dbReference type="ARBA" id="ARBA00022475"/>
    </source>
</evidence>
<name>Q895S0_CLOTE</name>
<evidence type="ECO:0000256" key="4">
    <source>
        <dbReference type="ARBA" id="ARBA00022692"/>
    </source>
</evidence>
<evidence type="ECO:0000256" key="2">
    <source>
        <dbReference type="ARBA" id="ARBA00022448"/>
    </source>
</evidence>
<dbReference type="Gene3D" id="3.40.50.300">
    <property type="entry name" value="P-loop containing nucleotide triphosphate hydrolases"/>
    <property type="match status" value="1"/>
</dbReference>
<dbReference type="GO" id="GO:0005886">
    <property type="term" value="C:plasma membrane"/>
    <property type="evidence" value="ECO:0007669"/>
    <property type="project" value="UniProtKB-SubCell"/>
</dbReference>
<dbReference type="PANTHER" id="PTHR24221:SF653">
    <property type="entry name" value="TRANSPORT ATP-BINDING PROTEIN CYDC"/>
    <property type="match status" value="1"/>
</dbReference>
<dbReference type="SMART" id="SM00382">
    <property type="entry name" value="AAA"/>
    <property type="match status" value="1"/>
</dbReference>
<dbReference type="GO" id="GO:0016887">
    <property type="term" value="F:ATP hydrolysis activity"/>
    <property type="evidence" value="ECO:0007669"/>
    <property type="project" value="InterPro"/>
</dbReference>
<evidence type="ECO:0000256" key="5">
    <source>
        <dbReference type="ARBA" id="ARBA00022741"/>
    </source>
</evidence>
<evidence type="ECO:0000259" key="10">
    <source>
        <dbReference type="PROSITE" id="PS50893"/>
    </source>
</evidence>
<dbReference type="GO" id="GO:0034040">
    <property type="term" value="F:ATPase-coupled lipid transmembrane transporter activity"/>
    <property type="evidence" value="ECO:0007669"/>
    <property type="project" value="TreeGrafter"/>
</dbReference>
<gene>
    <name evidence="12" type="ordered locus">CTC_01201</name>
</gene>
<dbReference type="STRING" id="212717.CTC_01201"/>
<dbReference type="AlphaFoldDB" id="Q895S0"/>
<dbReference type="InterPro" id="IPR017871">
    <property type="entry name" value="ABC_transporter-like_CS"/>
</dbReference>
<protein>
    <submittedName>
        <fullName evidence="12">Transporter</fullName>
    </submittedName>
</protein>
<dbReference type="PANTHER" id="PTHR24221">
    <property type="entry name" value="ATP-BINDING CASSETTE SUB-FAMILY B"/>
    <property type="match status" value="1"/>
</dbReference>
<dbReference type="SUPFAM" id="SSF52540">
    <property type="entry name" value="P-loop containing nucleoside triphosphate hydrolases"/>
    <property type="match status" value="1"/>
</dbReference>
<dbReference type="GeneID" id="24253282"/>
<feature type="transmembrane region" description="Helical" evidence="9">
    <location>
        <begin position="135"/>
        <end position="155"/>
    </location>
</feature>
<dbReference type="FunFam" id="3.40.50.300:FF:000221">
    <property type="entry name" value="Multidrug ABC transporter ATP-binding protein"/>
    <property type="match status" value="1"/>
</dbReference>
<keyword evidence="13" id="KW-1185">Reference proteome</keyword>
<sequence>MRRRKGIVIMASLIGFAKPLAFVMFVTITMGIIGFLASIFMTIYAGIGIGEIVGLNMGLDLKKIFIIIGALAVSRGFLRYIEQYSGHYVAFKVLAIFRDKIFKKLRELSPAKLEGKQKGELISIITSDIELLEVFYAHTIAPITIGFVTSLIMTIYIGRIHFILGVIAILAYFTIGFIIPYFSSKFAIEVGLDYRNSIGRMNSYMLDSLKGMKEIIMFNLGQDRLNNIDKQGNSVNEKIEGIKKHEGIITSLTDVAVLIFTAIMLFTAVHLLGKNIIEFKDVIIATVAIMSSFGPVIALSNLSNNLLQTLASGDRVLNLLEEEPAVKEVYNGCDVQSGDIETLNVSFSYNTKDIILENINIKFKKGNIVGIVGESGSGKSTLLKLFMRFWDATTGNIKINNENIKDIKTSSLRGMQSFVTQETFLFNDTIEENIRIGKKDATLNEIKEACKKASINEFIESLPKGYKTNVGELGENLSGGERQRLGLARAFLHNGDMILLDEPTSNLDSLNEKVIIKTLKNECRDKTVILVSHRMSTVAIADEIYTMKNKNLVKKEPLKEAN</sequence>
<evidence type="ECO:0000256" key="1">
    <source>
        <dbReference type="ARBA" id="ARBA00004651"/>
    </source>
</evidence>
<dbReference type="InterPro" id="IPR027417">
    <property type="entry name" value="P-loop_NTPase"/>
</dbReference>
<dbReference type="GO" id="GO:0005524">
    <property type="term" value="F:ATP binding"/>
    <property type="evidence" value="ECO:0007669"/>
    <property type="project" value="UniProtKB-KW"/>
</dbReference>
<dbReference type="PROSITE" id="PS50929">
    <property type="entry name" value="ABC_TM1F"/>
    <property type="match status" value="1"/>
</dbReference>
<evidence type="ECO:0000256" key="9">
    <source>
        <dbReference type="SAM" id="Phobius"/>
    </source>
</evidence>
<evidence type="ECO:0000313" key="13">
    <source>
        <dbReference type="Proteomes" id="UP000001412"/>
    </source>
</evidence>
<dbReference type="InterPro" id="IPR036640">
    <property type="entry name" value="ABC1_TM_sf"/>
</dbReference>
<feature type="transmembrane region" description="Helical" evidence="9">
    <location>
        <begin position="255"/>
        <end position="273"/>
    </location>
</feature>
<dbReference type="InterPro" id="IPR039421">
    <property type="entry name" value="Type_1_exporter"/>
</dbReference>
<proteinExistence type="predicted"/>
<feature type="transmembrane region" description="Helical" evidence="9">
    <location>
        <begin position="7"/>
        <end position="26"/>
    </location>
</feature>
<feature type="transmembrane region" description="Helical" evidence="9">
    <location>
        <begin position="162"/>
        <end position="182"/>
    </location>
</feature>
<keyword evidence="5" id="KW-0547">Nucleotide-binding</keyword>
<evidence type="ECO:0000256" key="6">
    <source>
        <dbReference type="ARBA" id="ARBA00022840"/>
    </source>
</evidence>
<dbReference type="PROSITE" id="PS50893">
    <property type="entry name" value="ABC_TRANSPORTER_2"/>
    <property type="match status" value="1"/>
</dbReference>
<keyword evidence="2" id="KW-0813">Transport</keyword>
<dbReference type="InterPro" id="IPR011527">
    <property type="entry name" value="ABC1_TM_dom"/>
</dbReference>
<evidence type="ECO:0000256" key="7">
    <source>
        <dbReference type="ARBA" id="ARBA00022989"/>
    </source>
</evidence>
<dbReference type="SUPFAM" id="SSF90123">
    <property type="entry name" value="ABC transporter transmembrane region"/>
    <property type="match status" value="1"/>
</dbReference>
<feature type="transmembrane region" description="Helical" evidence="9">
    <location>
        <begin position="282"/>
        <end position="302"/>
    </location>
</feature>
<feature type="domain" description="ABC transporter" evidence="10">
    <location>
        <begin position="340"/>
        <end position="561"/>
    </location>
</feature>
<dbReference type="RefSeq" id="WP_011099432.1">
    <property type="nucleotide sequence ID" value="NC_004557.1"/>
</dbReference>
<keyword evidence="4 9" id="KW-0812">Transmembrane</keyword>
<dbReference type="Proteomes" id="UP000001412">
    <property type="component" value="Chromosome"/>
</dbReference>
<accession>Q895S0</accession>
<reference evidence="12 13" key="1">
    <citation type="journal article" date="2003" name="Proc. Natl. Acad. Sci. U.S.A.">
        <title>The genome sequence of Clostridium tetani, the causative agent of tetanus disease.</title>
        <authorList>
            <person name="Brueggemann H."/>
            <person name="Baumer S."/>
            <person name="Fricke W.F."/>
            <person name="Wiezer A."/>
            <person name="Liesegang H."/>
            <person name="Decker I."/>
            <person name="Herzberg C."/>
            <person name="Martinez-Arias R."/>
            <person name="Merkl R."/>
            <person name="Henne A."/>
            <person name="Gottschalk G."/>
        </authorList>
    </citation>
    <scope>NUCLEOTIDE SEQUENCE [LARGE SCALE GENOMIC DNA]</scope>
    <source>
        <strain evidence="13">Massachusetts / E88</strain>
    </source>
</reference>
<dbReference type="GO" id="GO:0140359">
    <property type="term" value="F:ABC-type transporter activity"/>
    <property type="evidence" value="ECO:0007669"/>
    <property type="project" value="InterPro"/>
</dbReference>
<dbReference type="Pfam" id="PF00664">
    <property type="entry name" value="ABC_membrane"/>
    <property type="match status" value="1"/>
</dbReference>
<feature type="domain" description="ABC transmembrane type-1" evidence="11">
    <location>
        <begin position="25"/>
        <end position="308"/>
    </location>
</feature>
<dbReference type="PROSITE" id="PS00211">
    <property type="entry name" value="ABC_TRANSPORTER_1"/>
    <property type="match status" value="1"/>
</dbReference>
<comment type="subcellular location">
    <subcellularLocation>
        <location evidence="1">Cell membrane</location>
        <topology evidence="1">Multi-pass membrane protein</topology>
    </subcellularLocation>
</comment>
<dbReference type="InterPro" id="IPR003593">
    <property type="entry name" value="AAA+_ATPase"/>
</dbReference>
<feature type="transmembrane region" description="Helical" evidence="9">
    <location>
        <begin position="64"/>
        <end position="81"/>
    </location>
</feature>
<dbReference type="EMBL" id="AE015927">
    <property type="protein sequence ID" value="AAO35770.1"/>
    <property type="molecule type" value="Genomic_DNA"/>
</dbReference>
<keyword evidence="6" id="KW-0067">ATP-binding</keyword>
<organism evidence="12 13">
    <name type="scientific">Clostridium tetani (strain Massachusetts / E88)</name>
    <dbReference type="NCBI Taxonomy" id="212717"/>
    <lineage>
        <taxon>Bacteria</taxon>
        <taxon>Bacillati</taxon>
        <taxon>Bacillota</taxon>
        <taxon>Clostridia</taxon>
        <taxon>Eubacteriales</taxon>
        <taxon>Clostridiaceae</taxon>
        <taxon>Clostridium</taxon>
    </lineage>
</organism>
<dbReference type="Gene3D" id="1.20.1560.10">
    <property type="entry name" value="ABC transporter type 1, transmembrane domain"/>
    <property type="match status" value="1"/>
</dbReference>
<keyword evidence="3" id="KW-1003">Cell membrane</keyword>
<dbReference type="InterPro" id="IPR003439">
    <property type="entry name" value="ABC_transporter-like_ATP-bd"/>
</dbReference>
<keyword evidence="7 9" id="KW-1133">Transmembrane helix</keyword>
<feature type="transmembrane region" description="Helical" evidence="9">
    <location>
        <begin position="32"/>
        <end position="52"/>
    </location>
</feature>
<evidence type="ECO:0000256" key="8">
    <source>
        <dbReference type="ARBA" id="ARBA00023136"/>
    </source>
</evidence>
<dbReference type="HOGENOM" id="CLU_000604_84_9_9"/>
<evidence type="ECO:0000259" key="11">
    <source>
        <dbReference type="PROSITE" id="PS50929"/>
    </source>
</evidence>
<evidence type="ECO:0000313" key="12">
    <source>
        <dbReference type="EMBL" id="AAO35770.1"/>
    </source>
</evidence>